<comment type="similarity">
    <text evidence="6">Belongs to the RAF family.</text>
</comment>
<evidence type="ECO:0000259" key="8">
    <source>
        <dbReference type="Pfam" id="PF18578"/>
    </source>
</evidence>
<sequence length="353" mass="39836">MTETPQDLPNADELLLSLRRKQGSWVEWGHTCQTLQKAGYTPQAIFEASGFEPIQQNQIIVAAQVYDTMLKVGVSDAVKNHFGQRASDILYELRVLKQEERAAAAELVFAKNLDTDEVHEVVRSLKEFSRLSKIPENFTAHPGDVVAFYAWKTAKEKSDFQERSRYIARGLKFAHTETARKTIEALLTDFTVTPKRPAPRLPLYRVDSDEQLPRILPVAGKLPLKVADLHAVPMLEETGIFAIVQFSGIGAVMTVPGWQVIRSAEDPVAILGQSDRLPVPLEGDAEEVIIVIDRAQRDWDADSYFAIAEGEQLELQWFEEEPTINLLGRVILVMRPKKVLDEAYTTELWQLDE</sequence>
<keyword evidence="11" id="KW-1185">Reference proteome</keyword>
<protein>
    <recommendedName>
        <fullName evidence="5 6">RuBisCO accumulation factor 1</fullName>
    </recommendedName>
</protein>
<evidence type="ECO:0000259" key="9">
    <source>
        <dbReference type="Pfam" id="PF18579"/>
    </source>
</evidence>
<dbReference type="InterPro" id="IPR046382">
    <property type="entry name" value="Raf1_cyn"/>
</dbReference>
<evidence type="ECO:0000259" key="7">
    <source>
        <dbReference type="Pfam" id="PF18087"/>
    </source>
</evidence>
<evidence type="ECO:0000256" key="3">
    <source>
        <dbReference type="ARBA" id="ARBA00023186"/>
    </source>
</evidence>
<dbReference type="Pfam" id="PF18578">
    <property type="entry name" value="Raf1_N"/>
    <property type="match status" value="1"/>
</dbReference>
<dbReference type="HAMAP" id="MF_00856">
    <property type="entry name" value="Raf1"/>
    <property type="match status" value="1"/>
</dbReference>
<name>A0A1Z4J9S4_LEPBY</name>
<feature type="domain" description="Rubisco accumulation factor 1 helix turn helix" evidence="9">
    <location>
        <begin position="11"/>
        <end position="69"/>
    </location>
</feature>
<accession>A0A1Z4J9S4</accession>
<comment type="subunit">
    <text evidence="6">Homodimer. Forms an RbcL(8)-Raf1(8) complex. Forms complexes of many stoichiometries with RbcL with and without RbcS. RbcX and Raf1 can bind simultaneously to RbcL.</text>
</comment>
<keyword evidence="3 6" id="KW-0143">Chaperone</keyword>
<evidence type="ECO:0000256" key="2">
    <source>
        <dbReference type="ARBA" id="ARBA00022531"/>
    </source>
</evidence>
<dbReference type="Proteomes" id="UP000217895">
    <property type="component" value="Chromosome"/>
</dbReference>
<organism evidence="10 11">
    <name type="scientific">Leptolyngbya boryana NIES-2135</name>
    <dbReference type="NCBI Taxonomy" id="1973484"/>
    <lineage>
        <taxon>Bacteria</taxon>
        <taxon>Bacillati</taxon>
        <taxon>Cyanobacteriota</taxon>
        <taxon>Cyanophyceae</taxon>
        <taxon>Leptolyngbyales</taxon>
        <taxon>Leptolyngbyaceae</taxon>
        <taxon>Leptolyngbya group</taxon>
        <taxon>Leptolyngbya</taxon>
    </lineage>
</organism>
<dbReference type="GO" id="GO:0015977">
    <property type="term" value="P:carbon fixation"/>
    <property type="evidence" value="ECO:0007669"/>
    <property type="project" value="UniProtKB-UniRule"/>
</dbReference>
<dbReference type="AlphaFoldDB" id="A0A1Z4J9S4"/>
<keyword evidence="4 6" id="KW-0120">Carbon dioxide fixation</keyword>
<feature type="region of interest" description="C-terminal beta-sheet" evidence="6">
    <location>
        <begin position="213"/>
        <end position="339"/>
    </location>
</feature>
<comment type="function">
    <text evidence="6">A major RuBisCO chaperone. Acts after GroEL-GroES chaperonin to fold and/or assemble the large subunit of RuBisCO (ccbL, rbcL). Cooperates with RbcX in RbcL folding, plays the major role in assembly of dimers into RbcL(8)-Raf1(8) intermediate complexes. RbcS replaces Raf1, leading to holoenzyme formation.</text>
</comment>
<evidence type="ECO:0000256" key="5">
    <source>
        <dbReference type="ARBA" id="ARBA00023859"/>
    </source>
</evidence>
<keyword evidence="2 6" id="KW-0602">Photosynthesis</keyword>
<keyword evidence="1 6" id="KW-0963">Cytoplasm</keyword>
<comment type="domain">
    <text evidence="6">Has 3 domains, the N-terminal alpha-helical domain, an extended flexible linker and the C-terminal beta-sheet domain. The 2 C-terminal beta-sheet domains are swapped and pack against each other to form the dimer interface.</text>
</comment>
<dbReference type="PANTHER" id="PTHR35299:SF6">
    <property type="entry name" value="RUBISCO ACCUMULATION FACTOR 1"/>
    <property type="match status" value="1"/>
</dbReference>
<evidence type="ECO:0000313" key="10">
    <source>
        <dbReference type="EMBL" id="BAY53512.1"/>
    </source>
</evidence>
<dbReference type="InterPro" id="IPR041358">
    <property type="entry name" value="Raf1_N"/>
</dbReference>
<dbReference type="PANTHER" id="PTHR35299">
    <property type="entry name" value="RUBISCO ACCUMULATION FACTOR 1"/>
    <property type="match status" value="1"/>
</dbReference>
<gene>
    <name evidence="6" type="primary">raf1</name>
    <name evidence="10" type="ORF">NIES2135_03180</name>
</gene>
<evidence type="ECO:0000313" key="11">
    <source>
        <dbReference type="Proteomes" id="UP000217895"/>
    </source>
</evidence>
<dbReference type="GO" id="GO:0110102">
    <property type="term" value="P:ribulose bisphosphate carboxylase complex assembly"/>
    <property type="evidence" value="ECO:0007669"/>
    <property type="project" value="UniProtKB-UniRule"/>
</dbReference>
<dbReference type="Pfam" id="PF18087">
    <property type="entry name" value="RuBisCo_chap_C"/>
    <property type="match status" value="1"/>
</dbReference>
<dbReference type="InterPro" id="IPR037494">
    <property type="entry name" value="RAF1"/>
</dbReference>
<evidence type="ECO:0000256" key="6">
    <source>
        <dbReference type="HAMAP-Rule" id="MF_00856"/>
    </source>
</evidence>
<feature type="domain" description="Rubisco accumulation factor 1 C-terminal" evidence="7">
    <location>
        <begin position="201"/>
        <end position="338"/>
    </location>
</feature>
<reference evidence="10 11" key="1">
    <citation type="submission" date="2017-06" db="EMBL/GenBank/DDBJ databases">
        <title>Genome sequencing of cyanobaciteial culture collection at National Institute for Environmental Studies (NIES).</title>
        <authorList>
            <person name="Hirose Y."/>
            <person name="Shimura Y."/>
            <person name="Fujisawa T."/>
            <person name="Nakamura Y."/>
            <person name="Kawachi M."/>
        </authorList>
    </citation>
    <scope>NUCLEOTIDE SEQUENCE [LARGE SCALE GENOMIC DNA]</scope>
    <source>
        <strain evidence="10 11">NIES-2135</strain>
    </source>
</reference>
<proteinExistence type="inferred from homology"/>
<comment type="subcellular location">
    <subcellularLocation>
        <location evidence="6">Cytoplasm</location>
    </subcellularLocation>
</comment>
<evidence type="ECO:0000256" key="1">
    <source>
        <dbReference type="ARBA" id="ARBA00022490"/>
    </source>
</evidence>
<dbReference type="GO" id="GO:0015979">
    <property type="term" value="P:photosynthesis"/>
    <property type="evidence" value="ECO:0007669"/>
    <property type="project" value="UniProtKB-KW"/>
</dbReference>
<evidence type="ECO:0000256" key="4">
    <source>
        <dbReference type="ARBA" id="ARBA00023300"/>
    </source>
</evidence>
<dbReference type="InterPro" id="IPR040781">
    <property type="entry name" value="Raf1_HTH"/>
</dbReference>
<dbReference type="GO" id="GO:0005737">
    <property type="term" value="C:cytoplasm"/>
    <property type="evidence" value="ECO:0007669"/>
    <property type="project" value="UniProtKB-SubCell"/>
</dbReference>
<feature type="region of interest" description="N-terminal alpha-helix" evidence="6">
    <location>
        <begin position="8"/>
        <end position="189"/>
    </location>
</feature>
<dbReference type="Pfam" id="PF18579">
    <property type="entry name" value="Raf1_HTH"/>
    <property type="match status" value="1"/>
</dbReference>
<dbReference type="EMBL" id="AP018203">
    <property type="protein sequence ID" value="BAY53512.1"/>
    <property type="molecule type" value="Genomic_DNA"/>
</dbReference>
<feature type="domain" description="Rubisco accumulation factor 1 alpha-helical" evidence="8">
    <location>
        <begin position="82"/>
        <end position="187"/>
    </location>
</feature>
<dbReference type="InterPro" id="IPR040858">
    <property type="entry name" value="Raf1_C"/>
</dbReference>